<proteinExistence type="inferred from homology"/>
<evidence type="ECO:0000256" key="4">
    <source>
        <dbReference type="ARBA" id="ARBA00022989"/>
    </source>
</evidence>
<accession>A0A9D4TY78</accession>
<feature type="transmembrane region" description="Helical" evidence="6">
    <location>
        <begin position="317"/>
        <end position="336"/>
    </location>
</feature>
<dbReference type="Proteomes" id="UP001055712">
    <property type="component" value="Unassembled WGS sequence"/>
</dbReference>
<dbReference type="GO" id="GO:0012505">
    <property type="term" value="C:endomembrane system"/>
    <property type="evidence" value="ECO:0007669"/>
    <property type="project" value="UniProtKB-SubCell"/>
</dbReference>
<feature type="transmembrane region" description="Helical" evidence="6">
    <location>
        <begin position="342"/>
        <end position="364"/>
    </location>
</feature>
<keyword evidence="4 6" id="KW-1133">Transmembrane helix</keyword>
<evidence type="ECO:0000256" key="6">
    <source>
        <dbReference type="SAM" id="Phobius"/>
    </source>
</evidence>
<sequence length="523" mass="57567">MEVNDRAEPFAATLASLRQSVSDRWRQDHERALQRLQDAALRGAAAGLSLRGGLHLVSYVLHLVLRGKRQQSRPDVAAMVKDTARWGAFLGTFSGLVVFWDELIALLAGRRRTREWRALVSGMLAGPAMLFTGSEQAHTSLALYVLIRGLTLLVRCGNLPDAHPIKRRLLAPTRWRHGDVALMCLSTAQIGYSWIALPQTLPISFVRFLDKHGGKKPHVYAAVREMTNRATFDPAATGPLRSLAGTKLQHFRGSVPCQFLHPHKRCTHHAVTFFPQAYLRALPVYFPVYVIPAILVHRKRLLHPDKAPELWRKMTVGVLRSSLFLSLYCTLAWRGACAGFNLAGRTTGAVIASSCWVAGLAVLVEKRSRRMELALYCLSRAVESFALTVAAWGWVRPSSLPRRLDVLMFCLASGAILHCYSDHGGERRSVFRTGYLNVFDFILGNTGFKGGISHHPNNAALIRSGMQRSAASLTNLAGMLRSGNGQRPSSPTLLNNGMRRSAASLDNLAELLRNGASTGEAGM</sequence>
<evidence type="ECO:0000256" key="3">
    <source>
        <dbReference type="ARBA" id="ARBA00022692"/>
    </source>
</evidence>
<comment type="similarity">
    <text evidence="2">Belongs to the TMEM135 family.</text>
</comment>
<feature type="transmembrane region" description="Helical" evidence="6">
    <location>
        <begin position="39"/>
        <end position="65"/>
    </location>
</feature>
<dbReference type="EMBL" id="SIDB01000001">
    <property type="protein sequence ID" value="KAI3438019.1"/>
    <property type="molecule type" value="Genomic_DNA"/>
</dbReference>
<dbReference type="AlphaFoldDB" id="A0A9D4TY78"/>
<keyword evidence="9" id="KW-1185">Reference proteome</keyword>
<dbReference type="PANTHER" id="PTHR12459:SF15">
    <property type="entry name" value="TRANSMEMBRANE PROTEIN 135"/>
    <property type="match status" value="1"/>
</dbReference>
<dbReference type="PANTHER" id="PTHR12459">
    <property type="entry name" value="TRANSMEMBRANE PROTEIN 135-RELATED"/>
    <property type="match status" value="1"/>
</dbReference>
<feature type="transmembrane region" description="Helical" evidence="6">
    <location>
        <begin position="277"/>
        <end position="296"/>
    </location>
</feature>
<feature type="transmembrane region" description="Helical" evidence="6">
    <location>
        <begin position="373"/>
        <end position="394"/>
    </location>
</feature>
<dbReference type="OrthoDB" id="291792at2759"/>
<reference evidence="8" key="1">
    <citation type="journal article" date="2019" name="Plant J.">
        <title>Chlorella vulgaris genome assembly and annotation reveals the molecular basis for metabolic acclimation to high light conditions.</title>
        <authorList>
            <person name="Cecchin M."/>
            <person name="Marcolungo L."/>
            <person name="Rossato M."/>
            <person name="Girolomoni L."/>
            <person name="Cosentino E."/>
            <person name="Cuine S."/>
            <person name="Li-Beisson Y."/>
            <person name="Delledonne M."/>
            <person name="Ballottari M."/>
        </authorList>
    </citation>
    <scope>NUCLEOTIDE SEQUENCE</scope>
    <source>
        <strain evidence="8">211/11P</strain>
    </source>
</reference>
<name>A0A9D4TY78_CHLVU</name>
<gene>
    <name evidence="8" type="ORF">D9Q98_000462</name>
</gene>
<feature type="transmembrane region" description="Helical" evidence="6">
    <location>
        <begin position="85"/>
        <end position="109"/>
    </location>
</feature>
<evidence type="ECO:0000313" key="9">
    <source>
        <dbReference type="Proteomes" id="UP001055712"/>
    </source>
</evidence>
<organism evidence="8 9">
    <name type="scientific">Chlorella vulgaris</name>
    <name type="common">Green alga</name>
    <dbReference type="NCBI Taxonomy" id="3077"/>
    <lineage>
        <taxon>Eukaryota</taxon>
        <taxon>Viridiplantae</taxon>
        <taxon>Chlorophyta</taxon>
        <taxon>core chlorophytes</taxon>
        <taxon>Trebouxiophyceae</taxon>
        <taxon>Chlorellales</taxon>
        <taxon>Chlorellaceae</taxon>
        <taxon>Chlorella clade</taxon>
        <taxon>Chlorella</taxon>
    </lineage>
</organism>
<reference evidence="8" key="2">
    <citation type="submission" date="2020-11" db="EMBL/GenBank/DDBJ databases">
        <authorList>
            <person name="Cecchin M."/>
            <person name="Marcolungo L."/>
            <person name="Rossato M."/>
            <person name="Girolomoni L."/>
            <person name="Cosentino E."/>
            <person name="Cuine S."/>
            <person name="Li-Beisson Y."/>
            <person name="Delledonne M."/>
            <person name="Ballottari M."/>
        </authorList>
    </citation>
    <scope>NUCLEOTIDE SEQUENCE</scope>
    <source>
        <strain evidence="8">211/11P</strain>
        <tissue evidence="8">Whole cell</tissue>
    </source>
</reference>
<evidence type="ECO:0000313" key="8">
    <source>
        <dbReference type="EMBL" id="KAI3438019.1"/>
    </source>
</evidence>
<dbReference type="Pfam" id="PF15982">
    <property type="entry name" value="TMEM135_C_rich"/>
    <property type="match status" value="1"/>
</dbReference>
<keyword evidence="3 6" id="KW-0812">Transmembrane</keyword>
<comment type="subcellular location">
    <subcellularLocation>
        <location evidence="1">Endomembrane system</location>
        <topology evidence="1">Multi-pass membrane protein</topology>
    </subcellularLocation>
</comment>
<dbReference type="InterPro" id="IPR031926">
    <property type="entry name" value="TMEM135_N"/>
</dbReference>
<protein>
    <recommendedName>
        <fullName evidence="7">Transmembrane protein 135 N-terminal domain-containing protein</fullName>
    </recommendedName>
</protein>
<dbReference type="InterPro" id="IPR026749">
    <property type="entry name" value="Tmem135"/>
</dbReference>
<feature type="domain" description="Transmembrane protein 135 N-terminal" evidence="7">
    <location>
        <begin position="266"/>
        <end position="384"/>
    </location>
</feature>
<evidence type="ECO:0000259" key="7">
    <source>
        <dbReference type="Pfam" id="PF15982"/>
    </source>
</evidence>
<keyword evidence="5 6" id="KW-0472">Membrane</keyword>
<comment type="caution">
    <text evidence="8">The sequence shown here is derived from an EMBL/GenBank/DDBJ whole genome shotgun (WGS) entry which is preliminary data.</text>
</comment>
<evidence type="ECO:0000256" key="1">
    <source>
        <dbReference type="ARBA" id="ARBA00004127"/>
    </source>
</evidence>
<evidence type="ECO:0000256" key="5">
    <source>
        <dbReference type="ARBA" id="ARBA00023136"/>
    </source>
</evidence>
<evidence type="ECO:0000256" key="2">
    <source>
        <dbReference type="ARBA" id="ARBA00008924"/>
    </source>
</evidence>